<proteinExistence type="predicted"/>
<keyword evidence="5" id="KW-1185">Reference proteome</keyword>
<dbReference type="InterPro" id="IPR002110">
    <property type="entry name" value="Ankyrin_rpt"/>
</dbReference>
<evidence type="ECO:0000256" key="1">
    <source>
        <dbReference type="ARBA" id="ARBA00022737"/>
    </source>
</evidence>
<dbReference type="InterPro" id="IPR050776">
    <property type="entry name" value="Ank_Repeat/CDKN_Inhibitor"/>
</dbReference>
<dbReference type="GeneID" id="54409308"/>
<feature type="repeat" description="ANK" evidence="3">
    <location>
        <begin position="299"/>
        <end position="331"/>
    </location>
</feature>
<dbReference type="SUPFAM" id="SSF48403">
    <property type="entry name" value="Ankyrin repeat"/>
    <property type="match status" value="1"/>
</dbReference>
<evidence type="ECO:0000313" key="4">
    <source>
        <dbReference type="EMBL" id="KAF2125856.1"/>
    </source>
</evidence>
<dbReference type="PROSITE" id="PS50088">
    <property type="entry name" value="ANK_REPEAT"/>
    <property type="match status" value="2"/>
</dbReference>
<dbReference type="Gene3D" id="1.25.40.10">
    <property type="entry name" value="Tetratricopeptide repeat domain"/>
    <property type="match status" value="1"/>
</dbReference>
<evidence type="ECO:0000256" key="2">
    <source>
        <dbReference type="ARBA" id="ARBA00023043"/>
    </source>
</evidence>
<protein>
    <submittedName>
        <fullName evidence="4">Ankyrin</fullName>
    </submittedName>
</protein>
<evidence type="ECO:0000256" key="3">
    <source>
        <dbReference type="PROSITE-ProRule" id="PRU00023"/>
    </source>
</evidence>
<organism evidence="4 5">
    <name type="scientific">Dothidotthia symphoricarpi CBS 119687</name>
    <dbReference type="NCBI Taxonomy" id="1392245"/>
    <lineage>
        <taxon>Eukaryota</taxon>
        <taxon>Fungi</taxon>
        <taxon>Dikarya</taxon>
        <taxon>Ascomycota</taxon>
        <taxon>Pezizomycotina</taxon>
        <taxon>Dothideomycetes</taxon>
        <taxon>Pleosporomycetidae</taxon>
        <taxon>Pleosporales</taxon>
        <taxon>Dothidotthiaceae</taxon>
        <taxon>Dothidotthia</taxon>
    </lineage>
</organism>
<keyword evidence="2 3" id="KW-0040">ANK repeat</keyword>
<sequence>MALVSLLSQLYVRTGQIDRARSECEKALQARRRLLGKQSEASLESMALMAHIYVLLDNRARAKSCLAMIPEARRSAVIQHVEDSLGTEVHLDFSSLMTRPACDDPDLVTQSIQSRLSGSTVGLAMEDRSYRPLSLLVKTPAPSIRQSFEPSQSPRSIPIALSPLQTVSTNPRVMNDNRFKEEYPADAIAVDAASLCLSEPPEANEIPKGRHLSRKDVIAKIGCQPRDRIEEAVCDGDHSALASLLDKKKDFWRSKVRKRVRPERLTALHFAALFGEIDMARRLLGASFNVNDVPYGYSTRLSPLKIAVGARQTNMVEFLIANGAKPSEPDSWSTLAGQLMSRSWLQKTLSDAEKEFAPNRIVAVLNILMRHGWDVNAPFESSGATVLHQAVTFWMGDYRFDLDLRTAVTSFLCARGANPYQANGEGKTPYDLALASGHQDLLAILYKDSKRKGLYDMSDDPVELSG</sequence>
<dbReference type="AlphaFoldDB" id="A0A6A6A2T2"/>
<dbReference type="Gene3D" id="1.25.40.20">
    <property type="entry name" value="Ankyrin repeat-containing domain"/>
    <property type="match status" value="2"/>
</dbReference>
<keyword evidence="1" id="KW-0677">Repeat</keyword>
<dbReference type="InterPro" id="IPR036770">
    <property type="entry name" value="Ankyrin_rpt-contain_sf"/>
</dbReference>
<dbReference type="Proteomes" id="UP000799771">
    <property type="component" value="Unassembled WGS sequence"/>
</dbReference>
<dbReference type="OrthoDB" id="194358at2759"/>
<dbReference type="RefSeq" id="XP_033520248.1">
    <property type="nucleotide sequence ID" value="XM_033668876.1"/>
</dbReference>
<reference evidence="4" key="1">
    <citation type="journal article" date="2020" name="Stud. Mycol.">
        <title>101 Dothideomycetes genomes: a test case for predicting lifestyles and emergence of pathogens.</title>
        <authorList>
            <person name="Haridas S."/>
            <person name="Albert R."/>
            <person name="Binder M."/>
            <person name="Bloem J."/>
            <person name="Labutti K."/>
            <person name="Salamov A."/>
            <person name="Andreopoulos B."/>
            <person name="Baker S."/>
            <person name="Barry K."/>
            <person name="Bills G."/>
            <person name="Bluhm B."/>
            <person name="Cannon C."/>
            <person name="Castanera R."/>
            <person name="Culley D."/>
            <person name="Daum C."/>
            <person name="Ezra D."/>
            <person name="Gonzalez J."/>
            <person name="Henrissat B."/>
            <person name="Kuo A."/>
            <person name="Liang C."/>
            <person name="Lipzen A."/>
            <person name="Lutzoni F."/>
            <person name="Magnuson J."/>
            <person name="Mondo S."/>
            <person name="Nolan M."/>
            <person name="Ohm R."/>
            <person name="Pangilinan J."/>
            <person name="Park H.-J."/>
            <person name="Ramirez L."/>
            <person name="Alfaro M."/>
            <person name="Sun H."/>
            <person name="Tritt A."/>
            <person name="Yoshinaga Y."/>
            <person name="Zwiers L.-H."/>
            <person name="Turgeon B."/>
            <person name="Goodwin S."/>
            <person name="Spatafora J."/>
            <person name="Crous P."/>
            <person name="Grigoriev I."/>
        </authorList>
    </citation>
    <scope>NUCLEOTIDE SEQUENCE</scope>
    <source>
        <strain evidence="4">CBS 119687</strain>
    </source>
</reference>
<feature type="repeat" description="ANK" evidence="3">
    <location>
        <begin position="263"/>
        <end position="295"/>
    </location>
</feature>
<accession>A0A6A6A2T2</accession>
<gene>
    <name evidence="4" type="ORF">P153DRAFT_369865</name>
</gene>
<dbReference type="InterPro" id="IPR011990">
    <property type="entry name" value="TPR-like_helical_dom_sf"/>
</dbReference>
<name>A0A6A6A2T2_9PLEO</name>
<dbReference type="EMBL" id="ML977515">
    <property type="protein sequence ID" value="KAF2125856.1"/>
    <property type="molecule type" value="Genomic_DNA"/>
</dbReference>
<dbReference type="SMART" id="SM00248">
    <property type="entry name" value="ANK"/>
    <property type="match status" value="4"/>
</dbReference>
<evidence type="ECO:0000313" key="5">
    <source>
        <dbReference type="Proteomes" id="UP000799771"/>
    </source>
</evidence>
<dbReference type="Pfam" id="PF12796">
    <property type="entry name" value="Ank_2"/>
    <property type="match status" value="1"/>
</dbReference>
<dbReference type="PANTHER" id="PTHR24201">
    <property type="entry name" value="ANK_REP_REGION DOMAIN-CONTAINING PROTEIN"/>
    <property type="match status" value="1"/>
</dbReference>